<proteinExistence type="predicted"/>
<name>A0A4Y3HWI4_9VIBR</name>
<protein>
    <submittedName>
        <fullName evidence="2">Uncharacterized protein</fullName>
    </submittedName>
</protein>
<reference evidence="2 3" key="1">
    <citation type="submission" date="2019-06" db="EMBL/GenBank/DDBJ databases">
        <title>Whole genome shotgun sequence of Vibrio inusitatus NBRC 102082.</title>
        <authorList>
            <person name="Hosoyama A."/>
            <person name="Uohara A."/>
            <person name="Ohji S."/>
            <person name="Ichikawa N."/>
        </authorList>
    </citation>
    <scope>NUCLEOTIDE SEQUENCE [LARGE SCALE GENOMIC DNA]</scope>
    <source>
        <strain evidence="2 3">NBRC 102082</strain>
    </source>
</reference>
<keyword evidence="1" id="KW-0732">Signal</keyword>
<dbReference type="AlphaFoldDB" id="A0A4Y3HWI4"/>
<feature type="signal peptide" evidence="1">
    <location>
        <begin position="1"/>
        <end position="27"/>
    </location>
</feature>
<dbReference type="EMBL" id="BJLF01000010">
    <property type="protein sequence ID" value="GEA51385.1"/>
    <property type="molecule type" value="Genomic_DNA"/>
</dbReference>
<dbReference type="RefSeq" id="WP_244312306.1">
    <property type="nucleotide sequence ID" value="NZ_BJLF01000010.1"/>
</dbReference>
<evidence type="ECO:0000313" key="2">
    <source>
        <dbReference type="EMBL" id="GEA51385.1"/>
    </source>
</evidence>
<gene>
    <name evidence="2" type="ORF">VIN01S_21890</name>
</gene>
<accession>A0A4Y3HWI4</accession>
<evidence type="ECO:0000256" key="1">
    <source>
        <dbReference type="SAM" id="SignalP"/>
    </source>
</evidence>
<feature type="chain" id="PRO_5021368461" evidence="1">
    <location>
        <begin position="28"/>
        <end position="333"/>
    </location>
</feature>
<dbReference type="Gene3D" id="1.25.40.10">
    <property type="entry name" value="Tetratricopeptide repeat domain"/>
    <property type="match status" value="1"/>
</dbReference>
<organism evidence="2 3">
    <name type="scientific">Vibrio inusitatus NBRC 102082</name>
    <dbReference type="NCBI Taxonomy" id="1219070"/>
    <lineage>
        <taxon>Bacteria</taxon>
        <taxon>Pseudomonadati</taxon>
        <taxon>Pseudomonadota</taxon>
        <taxon>Gammaproteobacteria</taxon>
        <taxon>Vibrionales</taxon>
        <taxon>Vibrionaceae</taxon>
        <taxon>Vibrio</taxon>
    </lineage>
</organism>
<dbReference type="Proteomes" id="UP000318717">
    <property type="component" value="Unassembled WGS sequence"/>
</dbReference>
<evidence type="ECO:0000313" key="3">
    <source>
        <dbReference type="Proteomes" id="UP000318717"/>
    </source>
</evidence>
<sequence>MINKRISTFIAATVMMVFLLIALPSSAANQTAEQLSYIAQDKSKKRSERIDALEQLASFPSQSALIAIARGLKDNQHDIREASVRASAPYQLTHRWRLLSPLMDDLVLDVRMAVAKNLAVDYTKMNAVQKRQFDPLFDDWASTLILKGSEESMMTLAEGYLYISDYNAARNVYSQLIERSEGGVDAWIGVAESYRLNKQDEQALAVLNDALVVFSDEPSILYVKSLTLVRLNKPNQAARSMDSAAKIAKTNSQYWYVNGVLQEAYDQQLALESLKKAYQISGHPEQLYAVCDFKIRHLDNKAEVCLMQLEKIAPPHVIANLRSRIEQRDVVTN</sequence>
<comment type="caution">
    <text evidence="2">The sequence shown here is derived from an EMBL/GenBank/DDBJ whole genome shotgun (WGS) entry which is preliminary data.</text>
</comment>
<keyword evidence="3" id="KW-1185">Reference proteome</keyword>
<dbReference type="SUPFAM" id="SSF48452">
    <property type="entry name" value="TPR-like"/>
    <property type="match status" value="1"/>
</dbReference>
<dbReference type="InterPro" id="IPR011990">
    <property type="entry name" value="TPR-like_helical_dom_sf"/>
</dbReference>